<keyword evidence="1" id="KW-0560">Oxidoreductase</keyword>
<reference evidence="3 5" key="1">
    <citation type="submission" date="2018-03" db="EMBL/GenBank/DDBJ databases">
        <title>Genomic Encyclopedia of Archaeal and Bacterial Type Strains, Phase II (KMG-II): from individual species to whole genera.</title>
        <authorList>
            <person name="Goeker M."/>
        </authorList>
    </citation>
    <scope>NUCLEOTIDE SEQUENCE [LARGE SCALE GENOMIC DNA]</scope>
    <source>
        <strain evidence="3 5">DSM 21548</strain>
    </source>
</reference>
<dbReference type="Proteomes" id="UP000241203">
    <property type="component" value="Unassembled WGS sequence"/>
</dbReference>
<comment type="caution">
    <text evidence="3">The sequence shown here is derived from an EMBL/GenBank/DDBJ whole genome shotgun (WGS) entry which is preliminary data.</text>
</comment>
<accession>A0A2P8GT32</accession>
<dbReference type="Pfam" id="PF01494">
    <property type="entry name" value="FAD_binding_3"/>
    <property type="match status" value="1"/>
</dbReference>
<evidence type="ECO:0000259" key="2">
    <source>
        <dbReference type="Pfam" id="PF01494"/>
    </source>
</evidence>
<evidence type="ECO:0000313" key="3">
    <source>
        <dbReference type="EMBL" id="PSL37121.1"/>
    </source>
</evidence>
<dbReference type="PANTHER" id="PTHR43476">
    <property type="entry name" value="3-(3-HYDROXY-PHENYL)PROPIONATE/3-HYDROXYCINNAMIC ACID HYDROXYLASE"/>
    <property type="match status" value="1"/>
</dbReference>
<dbReference type="GO" id="GO:0071949">
    <property type="term" value="F:FAD binding"/>
    <property type="evidence" value="ECO:0007669"/>
    <property type="project" value="InterPro"/>
</dbReference>
<dbReference type="InterPro" id="IPR036188">
    <property type="entry name" value="FAD/NAD-bd_sf"/>
</dbReference>
<dbReference type="EMBL" id="RZGY01000004">
    <property type="protein sequence ID" value="RUQ81976.1"/>
    <property type="molecule type" value="Genomic_DNA"/>
</dbReference>
<reference evidence="4 6" key="2">
    <citation type="submission" date="2018-12" db="EMBL/GenBank/DDBJ databases">
        <authorList>
            <person name="hu s."/>
            <person name="Xu Y."/>
            <person name="Xu B."/>
            <person name="Li F."/>
        </authorList>
    </citation>
    <scope>NUCLEOTIDE SEQUENCE [LARGE SCALE GENOMIC DNA]</scope>
    <source>
        <strain evidence="4 6">KSW2-17</strain>
    </source>
</reference>
<dbReference type="Gene3D" id="3.50.50.60">
    <property type="entry name" value="FAD/NAD(P)-binding domain"/>
    <property type="match status" value="1"/>
</dbReference>
<organism evidence="3 5">
    <name type="scientific">Labedella gwakjiensis</name>
    <dbReference type="NCBI Taxonomy" id="390269"/>
    <lineage>
        <taxon>Bacteria</taxon>
        <taxon>Bacillati</taxon>
        <taxon>Actinomycetota</taxon>
        <taxon>Actinomycetes</taxon>
        <taxon>Micrococcales</taxon>
        <taxon>Microbacteriaceae</taxon>
        <taxon>Labedella</taxon>
    </lineage>
</organism>
<gene>
    <name evidence="3" type="ORF">CLV49_0727</name>
    <name evidence="4" type="ORF">ELQ93_16960</name>
</gene>
<evidence type="ECO:0000313" key="4">
    <source>
        <dbReference type="EMBL" id="RUQ81976.1"/>
    </source>
</evidence>
<feature type="domain" description="FAD-binding" evidence="2">
    <location>
        <begin position="2"/>
        <end position="362"/>
    </location>
</feature>
<dbReference type="PRINTS" id="PR00420">
    <property type="entry name" value="RNGMNOXGNASE"/>
</dbReference>
<dbReference type="GO" id="GO:0008688">
    <property type="term" value="F:3-(3-hydroxyphenyl)propionate hydroxylase activity"/>
    <property type="evidence" value="ECO:0007669"/>
    <property type="project" value="TreeGrafter"/>
</dbReference>
<sequence>MSDVLVIGAGAVGLSAAAAFAHAGFEVELWEKREAPGAAGSTPASRAPSSRAIGIHPPALHALDSIGAADTIAAEAVHVRRAQARVTTRVGAGTAPSLVGTVSFDAVSRRFPFVATLPQHRSEAIIEEAARRAGDAAHGSVTITRGLEVVGIAPDPRGATVRAQASGGRTVQSHARFVVVAEGPNGLSRSRLGVPVAGRAYRDTYLMGDAADTTGDGDEAVVTLSPDGVVESFPLPGGVRRFVAHTPVLLEGARPDTLARLVETRTGHRFDPSTVTMLSTFGVRRRIARRFAVGTRVAIVGDAAHEISPIGGQGMNLGWIDVAELVPVVSAILSGATVEAPSEELAAWSARRRRAAIAAARQAEVNMLVSAPGTAADLRLRALGLGATLRGGGGARLARVYAMGGDPPGVR</sequence>
<dbReference type="InterPro" id="IPR002938">
    <property type="entry name" value="FAD-bd"/>
</dbReference>
<keyword evidence="6" id="KW-1185">Reference proteome</keyword>
<dbReference type="Gene3D" id="3.30.70.2450">
    <property type="match status" value="1"/>
</dbReference>
<dbReference type="AlphaFoldDB" id="A0A2P8GT32"/>
<evidence type="ECO:0000256" key="1">
    <source>
        <dbReference type="ARBA" id="ARBA00023002"/>
    </source>
</evidence>
<dbReference type="RefSeq" id="WP_106562307.1">
    <property type="nucleotide sequence ID" value="NZ_PYAU01000001.1"/>
</dbReference>
<dbReference type="Proteomes" id="UP000268291">
    <property type="component" value="Unassembled WGS sequence"/>
</dbReference>
<evidence type="ECO:0000313" key="6">
    <source>
        <dbReference type="Proteomes" id="UP000268291"/>
    </source>
</evidence>
<name>A0A2P8GT32_9MICO</name>
<dbReference type="PANTHER" id="PTHR43476:SF3">
    <property type="entry name" value="FAD-BINDING MONOOXYGENASE"/>
    <property type="match status" value="1"/>
</dbReference>
<evidence type="ECO:0000313" key="5">
    <source>
        <dbReference type="Proteomes" id="UP000241203"/>
    </source>
</evidence>
<dbReference type="GO" id="GO:0019622">
    <property type="term" value="P:3-(3-hydroxy)phenylpropionate catabolic process"/>
    <property type="evidence" value="ECO:0007669"/>
    <property type="project" value="TreeGrafter"/>
</dbReference>
<dbReference type="EMBL" id="PYAU01000001">
    <property type="protein sequence ID" value="PSL37121.1"/>
    <property type="molecule type" value="Genomic_DNA"/>
</dbReference>
<proteinExistence type="predicted"/>
<dbReference type="InterPro" id="IPR050631">
    <property type="entry name" value="PheA/TfdB_FAD_monoxygenase"/>
</dbReference>
<dbReference type="OrthoDB" id="4246007at2"/>
<keyword evidence="4" id="KW-0503">Monooxygenase</keyword>
<dbReference type="SUPFAM" id="SSF51905">
    <property type="entry name" value="FAD/NAD(P)-binding domain"/>
    <property type="match status" value="1"/>
</dbReference>
<protein>
    <submittedName>
        <fullName evidence="3">2-polyprenyl-6-methoxyphenol hydroxylase-like FAD-dependent oxidoreductase</fullName>
    </submittedName>
    <submittedName>
        <fullName evidence="4">FAD-dependent monooxygenase</fullName>
    </submittedName>
</protein>